<gene>
    <name evidence="2" type="ORF">NCTC10343_03928</name>
</gene>
<evidence type="ECO:0000313" key="2">
    <source>
        <dbReference type="EMBL" id="SUA71041.1"/>
    </source>
</evidence>
<organism evidence="2 3">
    <name type="scientific">Paenibacillus polymyxa</name>
    <name type="common">Bacillus polymyxa</name>
    <dbReference type="NCBI Taxonomy" id="1406"/>
    <lineage>
        <taxon>Bacteria</taxon>
        <taxon>Bacillati</taxon>
        <taxon>Bacillota</taxon>
        <taxon>Bacilli</taxon>
        <taxon>Bacillales</taxon>
        <taxon>Paenibacillaceae</taxon>
        <taxon>Paenibacillus</taxon>
    </lineage>
</organism>
<dbReference type="EMBL" id="UGSC01000001">
    <property type="protein sequence ID" value="SUA71041.1"/>
    <property type="molecule type" value="Genomic_DNA"/>
</dbReference>
<reference evidence="2 3" key="1">
    <citation type="submission" date="2018-06" db="EMBL/GenBank/DDBJ databases">
        <authorList>
            <consortium name="Pathogen Informatics"/>
            <person name="Doyle S."/>
        </authorList>
    </citation>
    <scope>NUCLEOTIDE SEQUENCE [LARGE SCALE GENOMIC DNA]</scope>
    <source>
        <strain evidence="2 3">NCTC10343</strain>
    </source>
</reference>
<name>A0A378Y3C9_PAEPO</name>
<evidence type="ECO:0000313" key="3">
    <source>
        <dbReference type="Proteomes" id="UP000254400"/>
    </source>
</evidence>
<dbReference type="InterPro" id="IPR029063">
    <property type="entry name" value="SAM-dependent_MTases_sf"/>
</dbReference>
<sequence>MRDYWNKRFAEEGMIWGCEPSQTVTQAIDLFKKNNAHHILVPGAGYGRNTKMFSSCFQVDGIEISSSAIDLAKEWDLKTNFIRESVLEFRTSKRYDGIYCYDLLHLFLLEDRKN</sequence>
<dbReference type="Pfam" id="PF13649">
    <property type="entry name" value="Methyltransf_25"/>
    <property type="match status" value="1"/>
</dbReference>
<dbReference type="SUPFAM" id="SSF53335">
    <property type="entry name" value="S-adenosyl-L-methionine-dependent methyltransferases"/>
    <property type="match status" value="1"/>
</dbReference>
<keyword evidence="2" id="KW-0489">Methyltransferase</keyword>
<dbReference type="Gene3D" id="3.40.50.150">
    <property type="entry name" value="Vaccinia Virus protein VP39"/>
    <property type="match status" value="1"/>
</dbReference>
<dbReference type="AlphaFoldDB" id="A0A378Y3C9"/>
<keyword evidence="2" id="KW-0808">Transferase</keyword>
<feature type="domain" description="Methyltransferase" evidence="1">
    <location>
        <begin position="39"/>
        <end position="111"/>
    </location>
</feature>
<dbReference type="GO" id="GO:0032259">
    <property type="term" value="P:methylation"/>
    <property type="evidence" value="ECO:0007669"/>
    <property type="project" value="UniProtKB-KW"/>
</dbReference>
<accession>A0A378Y3C9</accession>
<dbReference type="GO" id="GO:0008168">
    <property type="term" value="F:methyltransferase activity"/>
    <property type="evidence" value="ECO:0007669"/>
    <property type="project" value="UniProtKB-KW"/>
</dbReference>
<evidence type="ECO:0000259" key="1">
    <source>
        <dbReference type="Pfam" id="PF13649"/>
    </source>
</evidence>
<dbReference type="Proteomes" id="UP000254400">
    <property type="component" value="Unassembled WGS sequence"/>
</dbReference>
<dbReference type="InterPro" id="IPR041698">
    <property type="entry name" value="Methyltransf_25"/>
</dbReference>
<protein>
    <submittedName>
        <fullName evidence="2">Type 11 methyltransferase</fullName>
    </submittedName>
</protein>
<proteinExistence type="predicted"/>